<keyword evidence="3" id="KW-1185">Reference proteome</keyword>
<name>A0AAD9LUH3_9STRA</name>
<evidence type="ECO:0000256" key="1">
    <source>
        <dbReference type="SAM" id="SignalP"/>
    </source>
</evidence>
<organism evidence="2 3">
    <name type="scientific">Phytophthora citrophthora</name>
    <dbReference type="NCBI Taxonomy" id="4793"/>
    <lineage>
        <taxon>Eukaryota</taxon>
        <taxon>Sar</taxon>
        <taxon>Stramenopiles</taxon>
        <taxon>Oomycota</taxon>
        <taxon>Peronosporomycetes</taxon>
        <taxon>Peronosporales</taxon>
        <taxon>Peronosporaceae</taxon>
        <taxon>Phytophthora</taxon>
    </lineage>
</organism>
<sequence>MRCWAILLSFLAVGCPGVDAASHSTFALWPQQTDATLALSAGTGIPHALLYPEKIDLNSADMFV</sequence>
<accession>A0AAD9LUH3</accession>
<dbReference type="EMBL" id="JASMQC010000002">
    <property type="protein sequence ID" value="KAK1947169.1"/>
    <property type="molecule type" value="Genomic_DNA"/>
</dbReference>
<reference evidence="2" key="1">
    <citation type="submission" date="2023-08" db="EMBL/GenBank/DDBJ databases">
        <title>Reference Genome Resource for the Citrus Pathogen Phytophthora citrophthora.</title>
        <authorList>
            <person name="Moller H."/>
            <person name="Coetzee B."/>
            <person name="Rose L.J."/>
            <person name="Van Niekerk J.M."/>
        </authorList>
    </citation>
    <scope>NUCLEOTIDE SEQUENCE</scope>
    <source>
        <strain evidence="2">STE-U-9442</strain>
    </source>
</reference>
<gene>
    <name evidence="2" type="ORF">P3T76_001179</name>
</gene>
<evidence type="ECO:0000313" key="3">
    <source>
        <dbReference type="Proteomes" id="UP001259832"/>
    </source>
</evidence>
<dbReference type="AlphaFoldDB" id="A0AAD9LUH3"/>
<proteinExistence type="predicted"/>
<keyword evidence="1" id="KW-0732">Signal</keyword>
<dbReference type="Proteomes" id="UP001259832">
    <property type="component" value="Unassembled WGS sequence"/>
</dbReference>
<evidence type="ECO:0000313" key="2">
    <source>
        <dbReference type="EMBL" id="KAK1947169.1"/>
    </source>
</evidence>
<protein>
    <submittedName>
        <fullName evidence="2">Uncharacterized protein</fullName>
    </submittedName>
</protein>
<feature type="signal peptide" evidence="1">
    <location>
        <begin position="1"/>
        <end position="20"/>
    </location>
</feature>
<comment type="caution">
    <text evidence="2">The sequence shown here is derived from an EMBL/GenBank/DDBJ whole genome shotgun (WGS) entry which is preliminary data.</text>
</comment>
<dbReference type="PROSITE" id="PS51257">
    <property type="entry name" value="PROKAR_LIPOPROTEIN"/>
    <property type="match status" value="1"/>
</dbReference>
<feature type="chain" id="PRO_5042189086" evidence="1">
    <location>
        <begin position="21"/>
        <end position="64"/>
    </location>
</feature>